<reference evidence="1" key="1">
    <citation type="submission" date="2022-08" db="UniProtKB">
        <authorList>
            <consortium name="EnsemblMetazoa"/>
        </authorList>
    </citation>
    <scope>IDENTIFICATION</scope>
</reference>
<evidence type="ECO:0000313" key="1">
    <source>
        <dbReference type="EnsemblMetazoa" id="ACOM031084-PA.1"/>
    </source>
</evidence>
<dbReference type="Proteomes" id="UP000075882">
    <property type="component" value="Unassembled WGS sequence"/>
</dbReference>
<proteinExistence type="predicted"/>
<dbReference type="EnsemblMetazoa" id="ACOM031084-RA">
    <property type="protein sequence ID" value="ACOM031084-PA.1"/>
    <property type="gene ID" value="ACOM031084"/>
</dbReference>
<name>A0A8W7PH67_ANOCL</name>
<protein>
    <submittedName>
        <fullName evidence="1">Uncharacterized protein</fullName>
    </submittedName>
</protein>
<accession>A0A8W7PH67</accession>
<organism evidence="1">
    <name type="scientific">Anopheles coluzzii</name>
    <name type="common">African malaria mosquito</name>
    <dbReference type="NCBI Taxonomy" id="1518534"/>
    <lineage>
        <taxon>Eukaryota</taxon>
        <taxon>Metazoa</taxon>
        <taxon>Ecdysozoa</taxon>
        <taxon>Arthropoda</taxon>
        <taxon>Hexapoda</taxon>
        <taxon>Insecta</taxon>
        <taxon>Pterygota</taxon>
        <taxon>Neoptera</taxon>
        <taxon>Endopterygota</taxon>
        <taxon>Diptera</taxon>
        <taxon>Nematocera</taxon>
        <taxon>Culicoidea</taxon>
        <taxon>Culicidae</taxon>
        <taxon>Anophelinae</taxon>
        <taxon>Anopheles</taxon>
    </lineage>
</organism>
<sequence length="104" mass="11406">MGLAVLEELGSVIELRIVVVDIIVVGSFFSHEICSHWLMQKVRRSRSCSVCGAFPKTAKATARSCERTTVQCSCGTGKRFSRTRYTSALWLCLSCSVMTPCAPV</sequence>
<dbReference type="AlphaFoldDB" id="A0A8W7PH67"/>